<reference evidence="2" key="1">
    <citation type="submission" date="2020-06" db="EMBL/GenBank/DDBJ databases">
        <title>Unique genomic features of the anaerobic methanotrophic archaea.</title>
        <authorList>
            <person name="Chadwick G.L."/>
            <person name="Skennerton C.T."/>
            <person name="Laso-Perez R."/>
            <person name="Leu A.O."/>
            <person name="Speth D.R."/>
            <person name="Yu H."/>
            <person name="Morgan-Lang C."/>
            <person name="Hatzenpichler R."/>
            <person name="Goudeau D."/>
            <person name="Malmstrom R."/>
            <person name="Brazelton W.J."/>
            <person name="Woyke T."/>
            <person name="Hallam S.J."/>
            <person name="Tyson G.W."/>
            <person name="Wegener G."/>
            <person name="Boetius A."/>
            <person name="Orphan V."/>
        </authorList>
    </citation>
    <scope>NUCLEOTIDE SEQUENCE</scope>
</reference>
<dbReference type="Gene3D" id="3.30.460.10">
    <property type="entry name" value="Beta Polymerase, domain 2"/>
    <property type="match status" value="1"/>
</dbReference>
<dbReference type="InterPro" id="IPR041633">
    <property type="entry name" value="Polbeta"/>
</dbReference>
<feature type="domain" description="Polymerase beta nucleotidyltransferase" evidence="1">
    <location>
        <begin position="3"/>
        <end position="98"/>
    </location>
</feature>
<dbReference type="InterPro" id="IPR043519">
    <property type="entry name" value="NT_sf"/>
</dbReference>
<name>A0A7G9YR33_9EURY</name>
<evidence type="ECO:0000313" key="2">
    <source>
        <dbReference type="EMBL" id="QNO50467.1"/>
    </source>
</evidence>
<dbReference type="InterPro" id="IPR052930">
    <property type="entry name" value="TA_antitoxin_MntA"/>
</dbReference>
<dbReference type="PANTHER" id="PTHR43852:SF3">
    <property type="entry name" value="NUCLEOTIDYLTRANSFERASE"/>
    <property type="match status" value="1"/>
</dbReference>
<evidence type="ECO:0000259" key="1">
    <source>
        <dbReference type="Pfam" id="PF18765"/>
    </source>
</evidence>
<dbReference type="CDD" id="cd05403">
    <property type="entry name" value="NT_KNTase_like"/>
    <property type="match status" value="1"/>
</dbReference>
<dbReference type="AlphaFoldDB" id="A0A7G9YR33"/>
<organism evidence="2">
    <name type="scientific">Candidatus Methanogaster sp. ANME-2c ERB4</name>
    <dbReference type="NCBI Taxonomy" id="2759911"/>
    <lineage>
        <taxon>Archaea</taxon>
        <taxon>Methanobacteriati</taxon>
        <taxon>Methanobacteriota</taxon>
        <taxon>Stenosarchaea group</taxon>
        <taxon>Methanomicrobia</taxon>
        <taxon>Methanosarcinales</taxon>
        <taxon>ANME-2 cluster</taxon>
        <taxon>Candidatus Methanogasteraceae</taxon>
        <taxon>Candidatus Methanogaster</taxon>
    </lineage>
</organism>
<dbReference type="Pfam" id="PF18765">
    <property type="entry name" value="Polbeta"/>
    <property type="match status" value="1"/>
</dbReference>
<dbReference type="NCBIfam" id="NF047752">
    <property type="entry name" value="MntA_antitoxin"/>
    <property type="match status" value="1"/>
</dbReference>
<sequence length="133" mass="15800">MIESLKSVISEHEEVIAAYLYGSAAQGRMRADSDIDVGILLADDAVTDHRYVVRMAREIQSRCRLDREVDLRVLNRRPVRFLNQVMRYGELVFVRDEKKRVEFETGVLKEYLDFKPFLRGYDRERRRRLIYGD</sequence>
<gene>
    <name evidence="2" type="ORF">EGLMOMJH_00005</name>
</gene>
<dbReference type="PANTHER" id="PTHR43852">
    <property type="entry name" value="NUCLEOTIDYLTRANSFERASE"/>
    <property type="match status" value="1"/>
</dbReference>
<protein>
    <recommendedName>
        <fullName evidence="1">Polymerase beta nucleotidyltransferase domain-containing protein</fullName>
    </recommendedName>
</protein>
<dbReference type="EMBL" id="MT631437">
    <property type="protein sequence ID" value="QNO50467.1"/>
    <property type="molecule type" value="Genomic_DNA"/>
</dbReference>
<dbReference type="SUPFAM" id="SSF81301">
    <property type="entry name" value="Nucleotidyltransferase"/>
    <property type="match status" value="1"/>
</dbReference>
<proteinExistence type="predicted"/>
<accession>A0A7G9YR33</accession>